<dbReference type="InterPro" id="IPR049874">
    <property type="entry name" value="ROK_cs"/>
</dbReference>
<evidence type="ECO:0000256" key="4">
    <source>
        <dbReference type="ARBA" id="ARBA00022679"/>
    </source>
</evidence>
<dbReference type="InterPro" id="IPR004654">
    <property type="entry name" value="ROK_glcA"/>
</dbReference>
<dbReference type="GO" id="GO:0005524">
    <property type="term" value="F:ATP binding"/>
    <property type="evidence" value="ECO:0007669"/>
    <property type="project" value="UniProtKB-KW"/>
</dbReference>
<dbReference type="PANTHER" id="PTHR18964:SF149">
    <property type="entry name" value="BIFUNCTIONAL UDP-N-ACETYLGLUCOSAMINE 2-EPIMERASE_N-ACETYLMANNOSAMINE KINASE"/>
    <property type="match status" value="1"/>
</dbReference>
<evidence type="ECO:0000313" key="10">
    <source>
        <dbReference type="Proteomes" id="UP000198853"/>
    </source>
</evidence>
<dbReference type="SUPFAM" id="SSF53067">
    <property type="entry name" value="Actin-like ATPase domain"/>
    <property type="match status" value="1"/>
</dbReference>
<evidence type="ECO:0000256" key="2">
    <source>
        <dbReference type="ARBA" id="ARBA00012323"/>
    </source>
</evidence>
<evidence type="ECO:0000256" key="6">
    <source>
        <dbReference type="ARBA" id="ARBA00022777"/>
    </source>
</evidence>
<evidence type="ECO:0000256" key="3">
    <source>
        <dbReference type="ARBA" id="ARBA00014701"/>
    </source>
</evidence>
<dbReference type="PROSITE" id="PS01125">
    <property type="entry name" value="ROK"/>
    <property type="match status" value="1"/>
</dbReference>
<gene>
    <name evidence="9" type="ORF">SAMN04488123_101314</name>
</gene>
<keyword evidence="5" id="KW-0547">Nucleotide-binding</keyword>
<dbReference type="NCBIfam" id="TIGR00744">
    <property type="entry name" value="ROK_glcA_fam"/>
    <property type="match status" value="1"/>
</dbReference>
<evidence type="ECO:0000256" key="5">
    <source>
        <dbReference type="ARBA" id="ARBA00022741"/>
    </source>
</evidence>
<keyword evidence="6 9" id="KW-0418">Kinase</keyword>
<accession>A0A1G8JQ37</accession>
<dbReference type="EC" id="2.7.1.2" evidence="2"/>
<dbReference type="GO" id="GO:0005737">
    <property type="term" value="C:cytoplasm"/>
    <property type="evidence" value="ECO:0007669"/>
    <property type="project" value="InterPro"/>
</dbReference>
<name>A0A1G8JQ37_9BACI</name>
<dbReference type="InterPro" id="IPR000600">
    <property type="entry name" value="ROK"/>
</dbReference>
<dbReference type="Gene3D" id="3.30.420.40">
    <property type="match status" value="2"/>
</dbReference>
<dbReference type="Pfam" id="PF00480">
    <property type="entry name" value="ROK"/>
    <property type="match status" value="1"/>
</dbReference>
<dbReference type="EMBL" id="FNEN01000001">
    <property type="protein sequence ID" value="SDI32680.1"/>
    <property type="molecule type" value="Genomic_DNA"/>
</dbReference>
<evidence type="ECO:0000256" key="8">
    <source>
        <dbReference type="ARBA" id="ARBA00032386"/>
    </source>
</evidence>
<protein>
    <recommendedName>
        <fullName evidence="3">Glucokinase</fullName>
        <ecNumber evidence="2">2.7.1.2</ecNumber>
    </recommendedName>
    <alternativeName>
        <fullName evidence="8">Glucose kinase</fullName>
    </alternativeName>
</protein>
<proteinExistence type="inferred from homology"/>
<reference evidence="9 10" key="1">
    <citation type="submission" date="2016-10" db="EMBL/GenBank/DDBJ databases">
        <authorList>
            <person name="de Groot N.N."/>
        </authorList>
    </citation>
    <scope>NUCLEOTIDE SEQUENCE [LARGE SCALE GENOMIC DNA]</scope>
    <source>
        <strain evidence="9 10">DSM 21771</strain>
    </source>
</reference>
<organism evidence="9 10">
    <name type="scientific">Natribacillus halophilus</name>
    <dbReference type="NCBI Taxonomy" id="549003"/>
    <lineage>
        <taxon>Bacteria</taxon>
        <taxon>Bacillati</taxon>
        <taxon>Bacillota</taxon>
        <taxon>Bacilli</taxon>
        <taxon>Bacillales</taxon>
        <taxon>Bacillaceae</taxon>
        <taxon>Natribacillus</taxon>
    </lineage>
</organism>
<keyword evidence="4" id="KW-0808">Transferase</keyword>
<dbReference type="RefSeq" id="WP_245723018.1">
    <property type="nucleotide sequence ID" value="NZ_FNEN01000001.1"/>
</dbReference>
<evidence type="ECO:0000256" key="7">
    <source>
        <dbReference type="ARBA" id="ARBA00022840"/>
    </source>
</evidence>
<dbReference type="GO" id="GO:0006096">
    <property type="term" value="P:glycolytic process"/>
    <property type="evidence" value="ECO:0007669"/>
    <property type="project" value="InterPro"/>
</dbReference>
<dbReference type="AlphaFoldDB" id="A0A1G8JQ37"/>
<comment type="similarity">
    <text evidence="1">Belongs to the ROK (NagC/XylR) family.</text>
</comment>
<sequence>MTKYIVGVDVGGTSTKFGVFTPEGEKLTHWKISTDTDDDARHFPARIASSIEKRLLDEGIAKEERLGVGVGVPGFIDETAGIVHNAVNIGWHDYPLQATLAEALDIPVFINNDANLAAAGEYWQGAGKKEASTLFITLGTGVGGGMIINGNLVTGPRGTAGEIGHTLVVPHGRLCTCGREGCLEEYVAAKGLRRSLHDHLRNDDGPSPLHENSEAIDIYKAAEAGDALATRIVDEAAYYLAYALANAATIVNPEKIVIGGGVSAAGQTLLQPVVAHFKRLVLKEADRHLAFEFARLGNDAGIYGGAWLALRRLGR</sequence>
<dbReference type="InterPro" id="IPR043129">
    <property type="entry name" value="ATPase_NBD"/>
</dbReference>
<keyword evidence="10" id="KW-1185">Reference proteome</keyword>
<evidence type="ECO:0000256" key="1">
    <source>
        <dbReference type="ARBA" id="ARBA00006479"/>
    </source>
</evidence>
<evidence type="ECO:0000313" key="9">
    <source>
        <dbReference type="EMBL" id="SDI32680.1"/>
    </source>
</evidence>
<dbReference type="PANTHER" id="PTHR18964">
    <property type="entry name" value="ROK (REPRESSOR, ORF, KINASE) FAMILY"/>
    <property type="match status" value="1"/>
</dbReference>
<dbReference type="GO" id="GO:0004340">
    <property type="term" value="F:glucokinase activity"/>
    <property type="evidence" value="ECO:0007669"/>
    <property type="project" value="UniProtKB-EC"/>
</dbReference>
<dbReference type="Proteomes" id="UP000198853">
    <property type="component" value="Unassembled WGS sequence"/>
</dbReference>
<keyword evidence="7" id="KW-0067">ATP-binding</keyword>